<keyword evidence="4 5" id="KW-0472">Membrane</keyword>
<keyword evidence="2 5" id="KW-0812">Transmembrane</keyword>
<dbReference type="AlphaFoldDB" id="A0A0P0N5D9"/>
<dbReference type="PANTHER" id="PTHR32322">
    <property type="entry name" value="INNER MEMBRANE TRANSPORTER"/>
    <property type="match status" value="1"/>
</dbReference>
<feature type="domain" description="EamA" evidence="6">
    <location>
        <begin position="144"/>
        <end position="279"/>
    </location>
</feature>
<name>A0A0P0N5D9_9CREN</name>
<dbReference type="Pfam" id="PF00892">
    <property type="entry name" value="EamA"/>
    <property type="match status" value="2"/>
</dbReference>
<dbReference type="GO" id="GO:0016020">
    <property type="term" value="C:membrane"/>
    <property type="evidence" value="ECO:0007669"/>
    <property type="project" value="UniProtKB-SubCell"/>
</dbReference>
<dbReference type="InterPro" id="IPR000620">
    <property type="entry name" value="EamA_dom"/>
</dbReference>
<evidence type="ECO:0000256" key="3">
    <source>
        <dbReference type="ARBA" id="ARBA00022989"/>
    </source>
</evidence>
<dbReference type="KEGG" id="pdl:Pyrde_1392"/>
<feature type="transmembrane region" description="Helical" evidence="5">
    <location>
        <begin position="238"/>
        <end position="257"/>
    </location>
</feature>
<dbReference type="PANTHER" id="PTHR32322:SF2">
    <property type="entry name" value="EAMA DOMAIN-CONTAINING PROTEIN"/>
    <property type="match status" value="1"/>
</dbReference>
<feature type="transmembrane region" description="Helical" evidence="5">
    <location>
        <begin position="206"/>
        <end position="226"/>
    </location>
</feature>
<feature type="transmembrane region" description="Helical" evidence="5">
    <location>
        <begin position="62"/>
        <end position="81"/>
    </location>
</feature>
<proteinExistence type="predicted"/>
<evidence type="ECO:0000259" key="6">
    <source>
        <dbReference type="Pfam" id="PF00892"/>
    </source>
</evidence>
<feature type="transmembrane region" description="Helical" evidence="5">
    <location>
        <begin position="87"/>
        <end position="108"/>
    </location>
</feature>
<evidence type="ECO:0000256" key="2">
    <source>
        <dbReference type="ARBA" id="ARBA00022692"/>
    </source>
</evidence>
<feature type="transmembrane region" description="Helical" evidence="5">
    <location>
        <begin position="143"/>
        <end position="161"/>
    </location>
</feature>
<evidence type="ECO:0000313" key="7">
    <source>
        <dbReference type="EMBL" id="ALL01438.1"/>
    </source>
</evidence>
<dbReference type="SUPFAM" id="SSF103481">
    <property type="entry name" value="Multidrug resistance efflux transporter EmrE"/>
    <property type="match status" value="2"/>
</dbReference>
<organism evidence="7 8">
    <name type="scientific">Pyrodictium delaneyi</name>
    <dbReference type="NCBI Taxonomy" id="1273541"/>
    <lineage>
        <taxon>Archaea</taxon>
        <taxon>Thermoproteota</taxon>
        <taxon>Thermoprotei</taxon>
        <taxon>Desulfurococcales</taxon>
        <taxon>Pyrodictiaceae</taxon>
        <taxon>Pyrodictium</taxon>
    </lineage>
</organism>
<feature type="transmembrane region" description="Helical" evidence="5">
    <location>
        <begin position="263"/>
        <end position="280"/>
    </location>
</feature>
<feature type="transmembrane region" description="Helical" evidence="5">
    <location>
        <begin position="173"/>
        <end position="194"/>
    </location>
</feature>
<evidence type="ECO:0000256" key="1">
    <source>
        <dbReference type="ARBA" id="ARBA00004141"/>
    </source>
</evidence>
<sequence length="294" mass="30527">MAFLLAASAPLAWATNVVASRVLVTSGVNPFALTAVRWALAALLMVVYSLARGLGVPVGRRLLLAGLLGITMFNNLLYLALGYAPAALVGLVFGLLPAVTMLMARALGVERGDKVLAVAAVVGLAGVALLEAEGLRSPGTMEWLGVLLALADVAVWALYTIESRRLTQGLHPLAALTGSTVLSTPFNTVAALPWLGQSIAALGDPLLLSLLLYIAAVPGFLAYLAWFHAVKELGPTTTSLFVDLLPPATLLLAVVTLGEKPRGLQLAGTVMILLSLALAARRQLQLASQRAGAE</sequence>
<dbReference type="InterPro" id="IPR037185">
    <property type="entry name" value="EmrE-like"/>
</dbReference>
<gene>
    <name evidence="7" type="ORF">Pyrde_1392</name>
</gene>
<reference evidence="7 8" key="1">
    <citation type="submission" date="2015-10" db="EMBL/GenBank/DDBJ databases">
        <title>Complete genome sequence of hyperthermophilic archaeon Pyrodictium delaneyi Su06.</title>
        <authorList>
            <person name="Jung J.-H."/>
            <person name="Lin J."/>
            <person name="Holden J.F."/>
            <person name="Park C.-S."/>
        </authorList>
    </citation>
    <scope>NUCLEOTIDE SEQUENCE [LARGE SCALE GENOMIC DNA]</scope>
    <source>
        <strain evidence="7 8">Su06</strain>
    </source>
</reference>
<keyword evidence="3 5" id="KW-1133">Transmembrane helix</keyword>
<dbReference type="EMBL" id="CP013011">
    <property type="protein sequence ID" value="ALL01438.1"/>
    <property type="molecule type" value="Genomic_DNA"/>
</dbReference>
<feature type="domain" description="EamA" evidence="6">
    <location>
        <begin position="3"/>
        <end position="130"/>
    </location>
</feature>
<feature type="transmembrane region" description="Helical" evidence="5">
    <location>
        <begin position="30"/>
        <end position="50"/>
    </location>
</feature>
<evidence type="ECO:0000256" key="5">
    <source>
        <dbReference type="SAM" id="Phobius"/>
    </source>
</evidence>
<evidence type="ECO:0000313" key="8">
    <source>
        <dbReference type="Proteomes" id="UP000058613"/>
    </source>
</evidence>
<dbReference type="STRING" id="1273541.Pyrde_1392"/>
<dbReference type="Proteomes" id="UP000058613">
    <property type="component" value="Chromosome"/>
</dbReference>
<evidence type="ECO:0000256" key="4">
    <source>
        <dbReference type="ARBA" id="ARBA00023136"/>
    </source>
</evidence>
<dbReference type="InterPro" id="IPR050638">
    <property type="entry name" value="AA-Vitamin_Transporters"/>
</dbReference>
<accession>A0A0P0N5D9</accession>
<feature type="transmembrane region" description="Helical" evidence="5">
    <location>
        <begin position="115"/>
        <end position="131"/>
    </location>
</feature>
<protein>
    <recommendedName>
        <fullName evidence="6">EamA domain-containing protein</fullName>
    </recommendedName>
</protein>
<comment type="subcellular location">
    <subcellularLocation>
        <location evidence="1">Membrane</location>
        <topology evidence="1">Multi-pass membrane protein</topology>
    </subcellularLocation>
</comment>